<protein>
    <submittedName>
        <fullName evidence="2">Uncharacterized protein</fullName>
    </submittedName>
</protein>
<feature type="compositionally biased region" description="Polar residues" evidence="1">
    <location>
        <begin position="24"/>
        <end position="39"/>
    </location>
</feature>
<accession>A0A2G9T6X4</accession>
<proteinExistence type="predicted"/>
<dbReference type="EMBL" id="KZ407448">
    <property type="protein sequence ID" value="PIO53736.1"/>
    <property type="molecule type" value="Genomic_DNA"/>
</dbReference>
<organism evidence="2 3">
    <name type="scientific">Teladorsagia circumcincta</name>
    <name type="common">Brown stomach worm</name>
    <name type="synonym">Ostertagia circumcincta</name>
    <dbReference type="NCBI Taxonomy" id="45464"/>
    <lineage>
        <taxon>Eukaryota</taxon>
        <taxon>Metazoa</taxon>
        <taxon>Ecdysozoa</taxon>
        <taxon>Nematoda</taxon>
        <taxon>Chromadorea</taxon>
        <taxon>Rhabditida</taxon>
        <taxon>Rhabditina</taxon>
        <taxon>Rhabditomorpha</taxon>
        <taxon>Strongyloidea</taxon>
        <taxon>Trichostrongylidae</taxon>
        <taxon>Teladorsagia</taxon>
    </lineage>
</organism>
<dbReference type="AlphaFoldDB" id="A0A2G9T6X4"/>
<evidence type="ECO:0000256" key="1">
    <source>
        <dbReference type="SAM" id="MobiDB-lite"/>
    </source>
</evidence>
<reference evidence="2 3" key="1">
    <citation type="submission" date="2015-09" db="EMBL/GenBank/DDBJ databases">
        <title>Draft genome of the parasitic nematode Teladorsagia circumcincta isolate WARC Sus (inbred).</title>
        <authorList>
            <person name="Mitreva M."/>
        </authorList>
    </citation>
    <scope>NUCLEOTIDE SEQUENCE [LARGE SCALE GENOMIC DNA]</scope>
    <source>
        <strain evidence="2 3">S</strain>
    </source>
</reference>
<name>A0A2G9T6X4_TELCI</name>
<dbReference type="Proteomes" id="UP000230423">
    <property type="component" value="Unassembled WGS sequence"/>
</dbReference>
<feature type="region of interest" description="Disordered" evidence="1">
    <location>
        <begin position="15"/>
        <end position="39"/>
    </location>
</feature>
<evidence type="ECO:0000313" key="3">
    <source>
        <dbReference type="Proteomes" id="UP000230423"/>
    </source>
</evidence>
<gene>
    <name evidence="2" type="ORF">TELCIR_24918</name>
</gene>
<sequence>MPSCDVLCERLRAQTETLPDRMNDSTIKSPSKNNTTKLS</sequence>
<evidence type="ECO:0000313" key="2">
    <source>
        <dbReference type="EMBL" id="PIO53736.1"/>
    </source>
</evidence>
<keyword evidence="3" id="KW-1185">Reference proteome</keyword>